<evidence type="ECO:0000313" key="2">
    <source>
        <dbReference type="WBParaSite" id="L893_g7499.t1"/>
    </source>
</evidence>
<protein>
    <submittedName>
        <fullName evidence="2">Nup96 domain-containing protein</fullName>
    </submittedName>
</protein>
<dbReference type="Proteomes" id="UP000095287">
    <property type="component" value="Unplaced"/>
</dbReference>
<evidence type="ECO:0000313" key="1">
    <source>
        <dbReference type="Proteomes" id="UP000095287"/>
    </source>
</evidence>
<name>A0A1I8ANR5_9BILA</name>
<accession>A0A1I8ANR5</accession>
<organism evidence="1 2">
    <name type="scientific">Steinernema glaseri</name>
    <dbReference type="NCBI Taxonomy" id="37863"/>
    <lineage>
        <taxon>Eukaryota</taxon>
        <taxon>Metazoa</taxon>
        <taxon>Ecdysozoa</taxon>
        <taxon>Nematoda</taxon>
        <taxon>Chromadorea</taxon>
        <taxon>Rhabditida</taxon>
        <taxon>Tylenchina</taxon>
        <taxon>Panagrolaimomorpha</taxon>
        <taxon>Strongyloidoidea</taxon>
        <taxon>Steinernematidae</taxon>
        <taxon>Steinernema</taxon>
    </lineage>
</organism>
<reference evidence="2" key="1">
    <citation type="submission" date="2016-11" db="UniProtKB">
        <authorList>
            <consortium name="WormBaseParasite"/>
        </authorList>
    </citation>
    <scope>IDENTIFICATION</scope>
</reference>
<sequence length="907" mass="103545">MRESEEFGWRRRLFTVGRSDGCKISPLQNPMTSVECEGSSRGVDMFDMLSVAEERSECSSFCGVRPELRWSCVPTGNSEEMLLDEFVRKRPNGATQKLPRRLKFYGKVYATTENGRLTSNGVKDLLDACNMWIASLESQKAEPEVCRMILEDSVRLLIHVEVAARQVAYSEPAEYGLISTALVEAAKRVQSIQTVTMVNGSGEFRDNFRLHAVVFLWLKTYAVMNIVKEVRSQQEGAQLTKEGVVPILGSVIMCGLIRISQLYGRTNVIPCECVKQAWMTVFLDSGAHFWQYFTLSLGQDWKKRFESESLSEDEEYLQMELEKMVNANVPVIVFFDVALFLISDFIAESNVESDFVTAHEAVVSILQSSEVPLSRCFYQIVQLFSNPPYAVGGAAYFPLLKASIEAAVKKTNLLAADIPDFSQDHPIHILAVAVQDFYKNEIITPSSLGEMSFTWEFQVNIKLLLQICTDPDVWRVHHNDLWTFFKDLMESAKSGEQLNLVFLVILCILAEIDGSVSVISLLMTYLGRRTIRLAQKFIEYLESLFKKAEIKRLLNTCCLVAHFLNSSEPLKVLPKYAYKLLSPSIMNLLPEHFEFFLERQFTGFSQQCCEIWARHPQRLCGAMARYTGFCVASMGNDGQKRGLELIKDGLRKSTDWVRLEYVLEFMRHFFAKKPDGSQPSFNPAEVSTLWVAVAMVEIKSEDIKRVSLNYCNKLFDWFVDPEVIPFPPDNSSSQKDVFKWYMEAIVSAQSCEENLNFTDWFNSELVHTWVDSFSAASESCDVEQQQWLFECFCCFLEAVGSQLFIEGGKWLLNQFLTTVRQRLPVLNLIFRNDERIDFLVRASRALLRLPFSEDLYVKAVAGFVEAMGESSRIKEVLHCCEDSSQGRLVLEQIRKSGRVAYHMKIRK</sequence>
<dbReference type="WBParaSite" id="L893_g7499.t1">
    <property type="protein sequence ID" value="L893_g7499.t1"/>
    <property type="gene ID" value="L893_g7499"/>
</dbReference>
<keyword evidence="1" id="KW-1185">Reference proteome</keyword>
<proteinExistence type="predicted"/>
<dbReference type="AlphaFoldDB" id="A0A1I8ANR5"/>